<protein>
    <submittedName>
        <fullName evidence="1">Uncharacterized protein</fullName>
    </submittedName>
</protein>
<reference evidence="1 2" key="1">
    <citation type="journal article" date="2017" name="BMC Genomics">
        <title>Comparative genomic and phylogenomic analyses of the Bifidobacteriaceae family.</title>
        <authorList>
            <person name="Lugli G.A."/>
            <person name="Milani C."/>
            <person name="Turroni F."/>
            <person name="Duranti S."/>
            <person name="Mancabelli L."/>
            <person name="Mangifesta M."/>
            <person name="Ferrario C."/>
            <person name="Modesto M."/>
            <person name="Mattarelli P."/>
            <person name="Jiri K."/>
            <person name="van Sinderen D."/>
            <person name="Ventura M."/>
        </authorList>
    </citation>
    <scope>NUCLEOTIDE SEQUENCE [LARGE SCALE GENOMIC DNA]</scope>
    <source>
        <strain evidence="1 2">DSM 24744</strain>
    </source>
</reference>
<comment type="caution">
    <text evidence="1">The sequence shown here is derived from an EMBL/GenBank/DDBJ whole genome shotgun (WGS) entry which is preliminary data.</text>
</comment>
<gene>
    <name evidence="1" type="ORF">PSSU_0421</name>
</gene>
<accession>A0A261F154</accession>
<sequence>MATQTMSQAEITAFSKKIEDEKNAEGHVARWVYPSMAAAAWGVPEDVVDKLIVDSVVPVRVIENSNEPKVTYVDVACAPIKKEDALRWGRAEPEKITYKVSAPVHLAAAEVMKMPQWDELNKRYAAGERWTSRTQELLDVMGEHMEQVLPNSGNTAGINGILLHAVHTNDAGEAIRIISALGSKKSRSAAKDKDDDSEE</sequence>
<keyword evidence="2" id="KW-1185">Reference proteome</keyword>
<name>A0A261F154_9BIFI</name>
<dbReference type="OrthoDB" id="9916432at2"/>
<proteinExistence type="predicted"/>
<evidence type="ECO:0000313" key="1">
    <source>
        <dbReference type="EMBL" id="OZG52803.1"/>
    </source>
</evidence>
<dbReference type="Proteomes" id="UP000216454">
    <property type="component" value="Unassembled WGS sequence"/>
</dbReference>
<dbReference type="EMBL" id="MWWQ01000005">
    <property type="protein sequence ID" value="OZG52803.1"/>
    <property type="molecule type" value="Genomic_DNA"/>
</dbReference>
<evidence type="ECO:0000313" key="2">
    <source>
        <dbReference type="Proteomes" id="UP000216454"/>
    </source>
</evidence>
<dbReference type="AlphaFoldDB" id="A0A261F154"/>
<organism evidence="1 2">
    <name type="scientific">Pseudoscardovia suis</name>
    <dbReference type="NCBI Taxonomy" id="987063"/>
    <lineage>
        <taxon>Bacteria</taxon>
        <taxon>Bacillati</taxon>
        <taxon>Actinomycetota</taxon>
        <taxon>Actinomycetes</taxon>
        <taxon>Bifidobacteriales</taxon>
        <taxon>Bifidobacteriaceae</taxon>
        <taxon>Pseudoscardovia</taxon>
    </lineage>
</organism>
<dbReference type="RefSeq" id="WP_094690745.1">
    <property type="nucleotide sequence ID" value="NZ_JBQKGU010000001.1"/>
</dbReference>